<feature type="domain" description="DUF4376" evidence="1">
    <location>
        <begin position="60"/>
        <end position="171"/>
    </location>
</feature>
<dbReference type="Pfam" id="PF14301">
    <property type="entry name" value="DUF4376"/>
    <property type="match status" value="1"/>
</dbReference>
<dbReference type="EMBL" id="FMJD01000013">
    <property type="protein sequence ID" value="SCM79985.1"/>
    <property type="molecule type" value="Genomic_DNA"/>
</dbReference>
<dbReference type="InterPro" id="IPR025484">
    <property type="entry name" value="DUF4376"/>
</dbReference>
<sequence>MKTAYVIHEGVVVNAIVLEDDADPAEFGAVFGPDEAGIGWTFDGSNWTAPAEPEPSLEDLRAAKIAAITAAADALLSAGAPVDSGLHVALDDGSRADLTAMASTAIAAAAGSISWPDSYSQGWISVENTRIPLATPAAGLALAASVGNFYATIIQRRRNLKDAALAAVDEVELAAIDEITGWPG</sequence>
<proteinExistence type="predicted"/>
<protein>
    <recommendedName>
        <fullName evidence="1">DUF4376 domain-containing protein</fullName>
    </recommendedName>
</protein>
<organism evidence="2">
    <name type="scientific">uncultured Pleomorphomonas sp</name>
    <dbReference type="NCBI Taxonomy" id="442121"/>
    <lineage>
        <taxon>Bacteria</taxon>
        <taxon>Pseudomonadati</taxon>
        <taxon>Pseudomonadota</taxon>
        <taxon>Alphaproteobacteria</taxon>
        <taxon>Hyphomicrobiales</taxon>
        <taxon>Pleomorphomonadaceae</taxon>
        <taxon>Pleomorphomonas</taxon>
        <taxon>environmental samples</taxon>
    </lineage>
</organism>
<name>A0A212LQV7_9HYPH</name>
<dbReference type="AlphaFoldDB" id="A0A212LQV7"/>
<evidence type="ECO:0000313" key="2">
    <source>
        <dbReference type="EMBL" id="SCM79985.1"/>
    </source>
</evidence>
<reference evidence="2" key="1">
    <citation type="submission" date="2016-08" db="EMBL/GenBank/DDBJ databases">
        <authorList>
            <person name="Seilhamer J.J."/>
        </authorList>
    </citation>
    <scope>NUCLEOTIDE SEQUENCE</scope>
    <source>
        <strain evidence="2">86</strain>
    </source>
</reference>
<accession>A0A212LQV7</accession>
<dbReference type="RefSeq" id="WP_288198849.1">
    <property type="nucleotide sequence ID" value="NZ_LT608334.1"/>
</dbReference>
<gene>
    <name evidence="2" type="ORF">KL86PLE_90742</name>
</gene>
<evidence type="ECO:0000259" key="1">
    <source>
        <dbReference type="Pfam" id="PF14301"/>
    </source>
</evidence>